<dbReference type="EMBL" id="JAVRQU010000014">
    <property type="protein sequence ID" value="KAK5695365.1"/>
    <property type="molecule type" value="Genomic_DNA"/>
</dbReference>
<evidence type="ECO:0000313" key="2">
    <source>
        <dbReference type="EMBL" id="KAK5695365.1"/>
    </source>
</evidence>
<organism evidence="2 3">
    <name type="scientific">Elasticomyces elasticus</name>
    <dbReference type="NCBI Taxonomy" id="574655"/>
    <lineage>
        <taxon>Eukaryota</taxon>
        <taxon>Fungi</taxon>
        <taxon>Dikarya</taxon>
        <taxon>Ascomycota</taxon>
        <taxon>Pezizomycotina</taxon>
        <taxon>Dothideomycetes</taxon>
        <taxon>Dothideomycetidae</taxon>
        <taxon>Mycosphaerellales</taxon>
        <taxon>Teratosphaeriaceae</taxon>
        <taxon>Elasticomyces</taxon>
    </lineage>
</organism>
<dbReference type="PANTHER" id="PTHR33112:SF16">
    <property type="entry name" value="HETEROKARYON INCOMPATIBILITY DOMAIN-CONTAINING PROTEIN"/>
    <property type="match status" value="1"/>
</dbReference>
<sequence length="462" mass="50919">MGEPIERLIAEAKVRSGMTFMTDTVPVKDIHAQGKAACSLCKLLSYGIDIALGHLNSLSNRGPLFLHRNYIPGTTSLGFQTLMQTLTPAFGFTLFTERDGDGRIDAYVALSHCWGGPDTVPKTTKATLSQHKQCIPDSILSNTFRHAVEITRGLGFAYVWIDALCIIQDDPEDWASEAAKMRTVYSESAVTLAAASAADGTGGYYHDRSSGEEFEFPDTSNSGQLIRVRLPVDHVFFDALSAGVQAHKSVERFPLAIRKWVFQERMLSPRVLYFTKHELAWECRTEVACECGGADCLATPHDTGYSLAMPKTSFPLANSSAPDISAQAALLERWAILAEEYTSRSLTYPTDALIALSGVARAFDAAGLGAYQAGMWEHGLPLDLSWETVYQPDLHTAEPQTEYIAPSWSWVSSRTRVAYPRPKNLAERTRRLQYCCTDIISITSIPAKTDPFGHVLEYESVL</sequence>
<name>A0AAN7W337_9PEZI</name>
<comment type="caution">
    <text evidence="2">The sequence shown here is derived from an EMBL/GenBank/DDBJ whole genome shotgun (WGS) entry which is preliminary data.</text>
</comment>
<proteinExistence type="predicted"/>
<dbReference type="PANTHER" id="PTHR33112">
    <property type="entry name" value="DOMAIN PROTEIN, PUTATIVE-RELATED"/>
    <property type="match status" value="1"/>
</dbReference>
<reference evidence="2" key="1">
    <citation type="submission" date="2023-08" db="EMBL/GenBank/DDBJ databases">
        <title>Black Yeasts Isolated from many extreme environments.</title>
        <authorList>
            <person name="Coleine C."/>
            <person name="Stajich J.E."/>
            <person name="Selbmann L."/>
        </authorList>
    </citation>
    <scope>NUCLEOTIDE SEQUENCE</scope>
    <source>
        <strain evidence="2">CCFEE 5810</strain>
    </source>
</reference>
<evidence type="ECO:0000313" key="3">
    <source>
        <dbReference type="Proteomes" id="UP001310594"/>
    </source>
</evidence>
<dbReference type="AlphaFoldDB" id="A0AAN7W337"/>
<accession>A0AAN7W337</accession>
<evidence type="ECO:0000259" key="1">
    <source>
        <dbReference type="Pfam" id="PF06985"/>
    </source>
</evidence>
<protein>
    <recommendedName>
        <fullName evidence="1">Heterokaryon incompatibility domain-containing protein</fullName>
    </recommendedName>
</protein>
<gene>
    <name evidence="2" type="ORF">LTR97_008871</name>
</gene>
<dbReference type="Pfam" id="PF06985">
    <property type="entry name" value="HET"/>
    <property type="match status" value="1"/>
</dbReference>
<feature type="domain" description="Heterokaryon incompatibility" evidence="1">
    <location>
        <begin position="107"/>
        <end position="264"/>
    </location>
</feature>
<dbReference type="InterPro" id="IPR010730">
    <property type="entry name" value="HET"/>
</dbReference>
<dbReference type="Proteomes" id="UP001310594">
    <property type="component" value="Unassembled WGS sequence"/>
</dbReference>